<reference evidence="1 2" key="1">
    <citation type="submission" date="2019-03" db="EMBL/GenBank/DDBJ databases">
        <title>Deep-cultivation of Planctomycetes and their phenomic and genomic characterization uncovers novel biology.</title>
        <authorList>
            <person name="Wiegand S."/>
            <person name="Jogler M."/>
            <person name="Boedeker C."/>
            <person name="Pinto D."/>
            <person name="Vollmers J."/>
            <person name="Rivas-Marin E."/>
            <person name="Kohn T."/>
            <person name="Peeters S.H."/>
            <person name="Heuer A."/>
            <person name="Rast P."/>
            <person name="Oberbeckmann S."/>
            <person name="Bunk B."/>
            <person name="Jeske O."/>
            <person name="Meyerdierks A."/>
            <person name="Storesund J.E."/>
            <person name="Kallscheuer N."/>
            <person name="Luecker S."/>
            <person name="Lage O.M."/>
            <person name="Pohl T."/>
            <person name="Merkel B.J."/>
            <person name="Hornburger P."/>
            <person name="Mueller R.-W."/>
            <person name="Bruemmer F."/>
            <person name="Labrenz M."/>
            <person name="Spormann A.M."/>
            <person name="Op den Camp H."/>
            <person name="Overmann J."/>
            <person name="Amann R."/>
            <person name="Jetten M.S.M."/>
            <person name="Mascher T."/>
            <person name="Medema M.H."/>
            <person name="Devos D.P."/>
            <person name="Kaster A.-K."/>
            <person name="Ovreas L."/>
            <person name="Rohde M."/>
            <person name="Galperin M.Y."/>
            <person name="Jogler C."/>
        </authorList>
    </citation>
    <scope>NUCLEOTIDE SEQUENCE [LARGE SCALE GENOMIC DNA]</scope>
    <source>
        <strain evidence="1 2">Enr17</strain>
    </source>
</reference>
<protein>
    <submittedName>
        <fullName evidence="1">Uncharacterized protein</fullName>
    </submittedName>
</protein>
<dbReference type="OrthoDB" id="284483at2"/>
<evidence type="ECO:0000313" key="1">
    <source>
        <dbReference type="EMBL" id="QDV52278.1"/>
    </source>
</evidence>
<dbReference type="Proteomes" id="UP000318313">
    <property type="component" value="Chromosome"/>
</dbReference>
<gene>
    <name evidence="1" type="ORF">Enr17x_43380</name>
</gene>
<dbReference type="EMBL" id="CP037452">
    <property type="protein sequence ID" value="QDV52278.1"/>
    <property type="molecule type" value="Genomic_DNA"/>
</dbReference>
<dbReference type="AlphaFoldDB" id="A0A518IGQ8"/>
<evidence type="ECO:0000313" key="2">
    <source>
        <dbReference type="Proteomes" id="UP000318313"/>
    </source>
</evidence>
<dbReference type="KEGG" id="gfm:Enr17x_43380"/>
<organism evidence="1 2">
    <name type="scientific">Gimesia fumaroli</name>
    <dbReference type="NCBI Taxonomy" id="2527976"/>
    <lineage>
        <taxon>Bacteria</taxon>
        <taxon>Pseudomonadati</taxon>
        <taxon>Planctomycetota</taxon>
        <taxon>Planctomycetia</taxon>
        <taxon>Planctomycetales</taxon>
        <taxon>Planctomycetaceae</taxon>
        <taxon>Gimesia</taxon>
    </lineage>
</organism>
<proteinExistence type="predicted"/>
<sequence length="130" mass="15546">MRQTTLTIFFVFILSLLFFWMRSTYTQSNFNKLLTQNYELLLPADTEATVPQITTKEWSRTSEWTIDTGQSWKEYRTWLGKQIGGRYRILSEAEGQVDLRKTYHSEIHDIKLTAYEERGKIHVVFRLSLW</sequence>
<name>A0A518IGQ8_9PLAN</name>
<dbReference type="RefSeq" id="WP_145311621.1">
    <property type="nucleotide sequence ID" value="NZ_CP037452.1"/>
</dbReference>
<accession>A0A518IGQ8</accession>
<keyword evidence="2" id="KW-1185">Reference proteome</keyword>